<organism evidence="2 3">
    <name type="scientific">Seminavis robusta</name>
    <dbReference type="NCBI Taxonomy" id="568900"/>
    <lineage>
        <taxon>Eukaryota</taxon>
        <taxon>Sar</taxon>
        <taxon>Stramenopiles</taxon>
        <taxon>Ochrophyta</taxon>
        <taxon>Bacillariophyta</taxon>
        <taxon>Bacillariophyceae</taxon>
        <taxon>Bacillariophycidae</taxon>
        <taxon>Naviculales</taxon>
        <taxon>Naviculaceae</taxon>
        <taxon>Seminavis</taxon>
    </lineage>
</organism>
<comment type="caution">
    <text evidence="2">The sequence shown here is derived from an EMBL/GenBank/DDBJ whole genome shotgun (WGS) entry which is preliminary data.</text>
</comment>
<dbReference type="EMBL" id="CAICTM010000905">
    <property type="protein sequence ID" value="CAB9518116.1"/>
    <property type="molecule type" value="Genomic_DNA"/>
</dbReference>
<accession>A0A9N8EF37</accession>
<dbReference type="AlphaFoldDB" id="A0A9N8EF37"/>
<evidence type="ECO:0000313" key="2">
    <source>
        <dbReference type="EMBL" id="CAB9518116.1"/>
    </source>
</evidence>
<evidence type="ECO:0000313" key="3">
    <source>
        <dbReference type="Proteomes" id="UP001153069"/>
    </source>
</evidence>
<reference evidence="2" key="1">
    <citation type="submission" date="2020-06" db="EMBL/GenBank/DDBJ databases">
        <authorList>
            <consortium name="Plant Systems Biology data submission"/>
        </authorList>
    </citation>
    <scope>NUCLEOTIDE SEQUENCE</scope>
    <source>
        <strain evidence="2">D6</strain>
    </source>
</reference>
<name>A0A9N8EF37_9STRA</name>
<sequence>MGSMAISKGVSFLFPRANRLRLRESTWWLHEPTDTLFRRKANDTRTQFSRSPRRSQVPKYHAPIPFQDDTIPSTCKRVSVHSTQTAQYVSLLCSSFTSEILLPPPQDLPCTLEALHKATQALQLTDNGSTIAQAITHGARKKPPHRQVRPDQMAAVF</sequence>
<keyword evidence="3" id="KW-1185">Reference proteome</keyword>
<dbReference type="Proteomes" id="UP001153069">
    <property type="component" value="Unassembled WGS sequence"/>
</dbReference>
<feature type="region of interest" description="Disordered" evidence="1">
    <location>
        <begin position="41"/>
        <end position="61"/>
    </location>
</feature>
<proteinExistence type="predicted"/>
<gene>
    <name evidence="2" type="ORF">SEMRO_907_G218790.1</name>
</gene>
<protein>
    <submittedName>
        <fullName evidence="2">Uncharacterized protein</fullName>
    </submittedName>
</protein>
<evidence type="ECO:0000256" key="1">
    <source>
        <dbReference type="SAM" id="MobiDB-lite"/>
    </source>
</evidence>